<keyword evidence="2" id="KW-0560">Oxidoreductase</keyword>
<reference evidence="3 4" key="1">
    <citation type="submission" date="2019-08" db="EMBL/GenBank/DDBJ databases">
        <title>Professor.</title>
        <authorList>
            <person name="Park J.S."/>
        </authorList>
    </citation>
    <scope>NUCLEOTIDE SEQUENCE [LARGE SCALE GENOMIC DNA]</scope>
    <source>
        <strain evidence="3 4">176CP5-101</strain>
    </source>
</reference>
<dbReference type="PRINTS" id="PR00081">
    <property type="entry name" value="GDHRDH"/>
</dbReference>
<gene>
    <name evidence="3" type="ORF">FVB32_04045</name>
</gene>
<dbReference type="Proteomes" id="UP000321456">
    <property type="component" value="Unassembled WGS sequence"/>
</dbReference>
<dbReference type="SUPFAM" id="SSF51735">
    <property type="entry name" value="NAD(P)-binding Rossmann-fold domains"/>
    <property type="match status" value="1"/>
</dbReference>
<dbReference type="Pfam" id="PF00106">
    <property type="entry name" value="adh_short"/>
    <property type="match status" value="1"/>
</dbReference>
<proteinExistence type="inferred from homology"/>
<evidence type="ECO:0000256" key="1">
    <source>
        <dbReference type="ARBA" id="ARBA00006484"/>
    </source>
</evidence>
<evidence type="ECO:0000256" key="2">
    <source>
        <dbReference type="ARBA" id="ARBA00023002"/>
    </source>
</evidence>
<dbReference type="InterPro" id="IPR002347">
    <property type="entry name" value="SDR_fam"/>
</dbReference>
<protein>
    <submittedName>
        <fullName evidence="3">SDR family NAD(P)-dependent oxidoreductase</fullName>
    </submittedName>
</protein>
<dbReference type="AlphaFoldDB" id="A0A5C8V6Z4"/>
<organism evidence="3 4">
    <name type="scientific">Flagellimonas hymeniacidonis</name>
    <dbReference type="NCBI Taxonomy" id="2603628"/>
    <lineage>
        <taxon>Bacteria</taxon>
        <taxon>Pseudomonadati</taxon>
        <taxon>Bacteroidota</taxon>
        <taxon>Flavobacteriia</taxon>
        <taxon>Flavobacteriales</taxon>
        <taxon>Flavobacteriaceae</taxon>
        <taxon>Flagellimonas</taxon>
    </lineage>
</organism>
<dbReference type="GO" id="GO:0016491">
    <property type="term" value="F:oxidoreductase activity"/>
    <property type="evidence" value="ECO:0007669"/>
    <property type="project" value="UniProtKB-KW"/>
</dbReference>
<comment type="caution">
    <text evidence="3">The sequence shown here is derived from an EMBL/GenBank/DDBJ whole genome shotgun (WGS) entry which is preliminary data.</text>
</comment>
<dbReference type="RefSeq" id="WP_147741419.1">
    <property type="nucleotide sequence ID" value="NZ_VRUR01000001.1"/>
</dbReference>
<dbReference type="InterPro" id="IPR036291">
    <property type="entry name" value="NAD(P)-bd_dom_sf"/>
</dbReference>
<comment type="similarity">
    <text evidence="1">Belongs to the short-chain dehydrogenases/reductases (SDR) family.</text>
</comment>
<evidence type="ECO:0000313" key="4">
    <source>
        <dbReference type="Proteomes" id="UP000321456"/>
    </source>
</evidence>
<evidence type="ECO:0000313" key="3">
    <source>
        <dbReference type="EMBL" id="TXN37467.1"/>
    </source>
</evidence>
<dbReference type="EMBL" id="VRUR01000001">
    <property type="protein sequence ID" value="TXN37467.1"/>
    <property type="molecule type" value="Genomic_DNA"/>
</dbReference>
<dbReference type="Gene3D" id="3.40.50.720">
    <property type="entry name" value="NAD(P)-binding Rossmann-like Domain"/>
    <property type="match status" value="1"/>
</dbReference>
<keyword evidence="4" id="KW-1185">Reference proteome</keyword>
<name>A0A5C8V6Z4_9FLAO</name>
<accession>A0A5C8V6Z4</accession>
<dbReference type="PANTHER" id="PTHR44196:SF3">
    <property type="entry name" value="SHORT CHAIN DEHYDROGENASE FAMILY PROTEIN"/>
    <property type="match status" value="1"/>
</dbReference>
<dbReference type="GO" id="GO:0016020">
    <property type="term" value="C:membrane"/>
    <property type="evidence" value="ECO:0007669"/>
    <property type="project" value="TreeGrafter"/>
</dbReference>
<sequence>MCKKAIVVGASSGIGRELALILSQNGYTVGVTGRREELLKSLTENAPDSFVPKAFDCTTKDAIDKIKELIEDLGGLDVFVFSSGTGDLNEALEADIEQRTNDLNVSAFSKITGWIFNLFQKQGHGHLVAISSIGGLRGSRIAPSYNASKAYQINYLEGLRQKAKKLKLNITVTDIRPGFVDTAMAKGEGQFWVAPATKAASQIYMVINKKKDKAYITKRWQLIAIIVKILPNWLYKRM</sequence>
<dbReference type="PANTHER" id="PTHR44196">
    <property type="entry name" value="DEHYDROGENASE/REDUCTASE SDR FAMILY MEMBER 7B"/>
    <property type="match status" value="1"/>
</dbReference>